<evidence type="ECO:0000313" key="6">
    <source>
        <dbReference type="Proteomes" id="UP000755551"/>
    </source>
</evidence>
<feature type="active site" evidence="2 3">
    <location>
        <position position="245"/>
    </location>
</feature>
<evidence type="ECO:0000256" key="2">
    <source>
        <dbReference type="HAMAP-Rule" id="MF_01174"/>
    </source>
</evidence>
<accession>A0ABS6MA58</accession>
<dbReference type="InterPro" id="IPR015590">
    <property type="entry name" value="Aldehyde_DH_dom"/>
</dbReference>
<dbReference type="InterPro" id="IPR017649">
    <property type="entry name" value="SuccinylGlu_semiald_DH_AstD"/>
</dbReference>
<comment type="catalytic activity">
    <reaction evidence="2">
        <text>N-succinyl-L-glutamate 5-semialdehyde + NAD(+) + H2O = N-succinyl-L-glutamate + NADH + 2 H(+)</text>
        <dbReference type="Rhea" id="RHEA:10812"/>
        <dbReference type="ChEBI" id="CHEBI:15377"/>
        <dbReference type="ChEBI" id="CHEBI:15378"/>
        <dbReference type="ChEBI" id="CHEBI:57540"/>
        <dbReference type="ChEBI" id="CHEBI:57945"/>
        <dbReference type="ChEBI" id="CHEBI:58520"/>
        <dbReference type="ChEBI" id="CHEBI:58763"/>
        <dbReference type="EC" id="1.2.1.71"/>
    </reaction>
</comment>
<evidence type="ECO:0000259" key="4">
    <source>
        <dbReference type="Pfam" id="PF00171"/>
    </source>
</evidence>
<evidence type="ECO:0000313" key="5">
    <source>
        <dbReference type="EMBL" id="MBV0933177.1"/>
    </source>
</evidence>
<dbReference type="InterPro" id="IPR016160">
    <property type="entry name" value="Ald_DH_CS_CYS"/>
</dbReference>
<dbReference type="CDD" id="cd07095">
    <property type="entry name" value="ALDH_SGSD_AstD"/>
    <property type="match status" value="1"/>
</dbReference>
<dbReference type="PANTHER" id="PTHR11699">
    <property type="entry name" value="ALDEHYDE DEHYDROGENASE-RELATED"/>
    <property type="match status" value="1"/>
</dbReference>
<proteinExistence type="inferred from homology"/>
<reference evidence="5 6" key="1">
    <citation type="submission" date="2021-06" db="EMBL/GenBank/DDBJ databases">
        <title>Bacterium isolated from marine sediment.</title>
        <authorList>
            <person name="Zhu K.-L."/>
            <person name="Du Z.-J."/>
            <person name="Liang Q.-Y."/>
        </authorList>
    </citation>
    <scope>NUCLEOTIDE SEQUENCE [LARGE SCALE GENOMIC DNA]</scope>
    <source>
        <strain evidence="5 6">A346</strain>
    </source>
</reference>
<comment type="caution">
    <text evidence="5">The sequence shown here is derived from an EMBL/GenBank/DDBJ whole genome shotgun (WGS) entry which is preliminary data.</text>
</comment>
<feature type="domain" description="Aldehyde dehydrogenase" evidence="4">
    <location>
        <begin position="11"/>
        <end position="461"/>
    </location>
</feature>
<dbReference type="NCBIfam" id="NF006992">
    <property type="entry name" value="PRK09457.1"/>
    <property type="match status" value="1"/>
</dbReference>
<comment type="similarity">
    <text evidence="2">Belongs to the aldehyde dehydrogenase family. AstD subfamily.</text>
</comment>
<keyword evidence="2" id="KW-0520">NAD</keyword>
<gene>
    <name evidence="2 5" type="primary">astD</name>
    <name evidence="5" type="ORF">KTN04_07490</name>
</gene>
<dbReference type="PROSITE" id="PS00070">
    <property type="entry name" value="ALDEHYDE_DEHYDR_CYS"/>
    <property type="match status" value="1"/>
</dbReference>
<dbReference type="Pfam" id="PF00171">
    <property type="entry name" value="Aldedh"/>
    <property type="match status" value="1"/>
</dbReference>
<organism evidence="5 6">
    <name type="scientific">Marinobacterium weihaiense</name>
    <dbReference type="NCBI Taxonomy" id="2851016"/>
    <lineage>
        <taxon>Bacteria</taxon>
        <taxon>Pseudomonadati</taxon>
        <taxon>Pseudomonadota</taxon>
        <taxon>Gammaproteobacteria</taxon>
        <taxon>Oceanospirillales</taxon>
        <taxon>Oceanospirillaceae</taxon>
        <taxon>Marinobacterium</taxon>
    </lineage>
</organism>
<dbReference type="Proteomes" id="UP000755551">
    <property type="component" value="Unassembled WGS sequence"/>
</dbReference>
<dbReference type="PROSITE" id="PS00687">
    <property type="entry name" value="ALDEHYDE_DEHYDR_GLU"/>
    <property type="match status" value="1"/>
</dbReference>
<name>A0ABS6MA58_9GAMM</name>
<comment type="function">
    <text evidence="2">Catalyzes the NAD-dependent reduction of succinylglutamate semialdehyde into succinylglutamate.</text>
</comment>
<evidence type="ECO:0000256" key="1">
    <source>
        <dbReference type="ARBA" id="ARBA00023002"/>
    </source>
</evidence>
<keyword evidence="6" id="KW-1185">Reference proteome</keyword>
<feature type="binding site" evidence="2">
    <location>
        <begin position="222"/>
        <end position="227"/>
    </location>
    <ligand>
        <name>NAD(+)</name>
        <dbReference type="ChEBI" id="CHEBI:57540"/>
    </ligand>
</feature>
<evidence type="ECO:0000256" key="3">
    <source>
        <dbReference type="PROSITE-ProRule" id="PRU10007"/>
    </source>
</evidence>
<dbReference type="InterPro" id="IPR029510">
    <property type="entry name" value="Ald_DH_CS_GLU"/>
</dbReference>
<dbReference type="EC" id="1.2.1.71" evidence="2"/>
<dbReference type="GO" id="GO:0043824">
    <property type="term" value="F:succinylglutamate-semialdehyde dehydrogenase activity"/>
    <property type="evidence" value="ECO:0007669"/>
    <property type="project" value="UniProtKB-EC"/>
</dbReference>
<comment type="pathway">
    <text evidence="2">Amino-acid degradation; L-arginine degradation via AST pathway; L-glutamate and succinate from L-arginine: step 4/5.</text>
</comment>
<dbReference type="NCBIfam" id="TIGR03240">
    <property type="entry name" value="arg_catab_astD"/>
    <property type="match status" value="1"/>
</dbReference>
<dbReference type="RefSeq" id="WP_217334596.1">
    <property type="nucleotide sequence ID" value="NZ_JAHQZT010000007.1"/>
</dbReference>
<sequence>MIESLWINNVWQPGHGAALVSLDPGSGARIWEGASADAEQVAAAVSAARAAAGEWALTPQATRLRHVQAFAQRLAAEQEAMAHLIARETGKPLWESRTEVAAMLAKVALSVRAQAERAGERARDIPGGQAWLRHKPHGVLAVFGPYNFPGHLPNGHIVPALLAGNVVVFKPSELTPAVAEAMVRLWQQAGLPPGVLSLLQGGRATGEVLAQHPDLDGLLFTGSAAVGQQLHRQFAGQPEKILALEMGGNNPLILDRVDDPLAAIHEVIQSAYLSAGQRCTCARRLLVPHGDWGDRFLHRLTDAVRAIRIGLALDEPQPFMGCLVSAEAASGIVQAQQRLIEQGAMPLLKAQVRPESAALLSPGLLDVSRIDALPDEEYFGPLLQVQRYADFEAAITLANATRFGLAAGLLSDDRERFVHFHARIRAGIVNWNRALTGASSEAPFGGVGASGNHRPSAWYAADYCAYPVAGLELDTLQLPERLAPGLEQMARGDRDGA</sequence>
<keyword evidence="2" id="KW-0056">Arginine metabolism</keyword>
<dbReference type="HAMAP" id="MF_01174">
    <property type="entry name" value="Aldedh_AstD"/>
    <property type="match status" value="1"/>
</dbReference>
<dbReference type="EMBL" id="JAHQZT010000007">
    <property type="protein sequence ID" value="MBV0933177.1"/>
    <property type="molecule type" value="Genomic_DNA"/>
</dbReference>
<keyword evidence="1 2" id="KW-0560">Oxidoreductase</keyword>
<protein>
    <recommendedName>
        <fullName evidence="2">N-succinylglutamate 5-semialdehyde dehydrogenase</fullName>
        <ecNumber evidence="2">1.2.1.71</ecNumber>
    </recommendedName>
    <alternativeName>
        <fullName evidence="2">Succinylglutamic semialdehyde dehydrogenase</fullName>
        <shortName evidence="2">SGSD</shortName>
    </alternativeName>
</protein>
<feature type="active site" evidence="2">
    <location>
        <position position="279"/>
    </location>
</feature>